<dbReference type="AlphaFoldDB" id="A0A1E3IEE9"/>
<dbReference type="InterPro" id="IPR032675">
    <property type="entry name" value="LRR_dom_sf"/>
</dbReference>
<dbReference type="SUPFAM" id="SSF81383">
    <property type="entry name" value="F-box domain"/>
    <property type="match status" value="1"/>
</dbReference>
<dbReference type="RefSeq" id="XP_066066939.1">
    <property type="nucleotide sequence ID" value="XM_066210842.1"/>
</dbReference>
<protein>
    <submittedName>
        <fullName evidence="1">Uncharacterized protein</fullName>
    </submittedName>
</protein>
<dbReference type="Proteomes" id="UP000094043">
    <property type="component" value="Chromosome 2"/>
</dbReference>
<dbReference type="EMBL" id="CP143785">
    <property type="protein sequence ID" value="WVN86239.1"/>
    <property type="molecule type" value="Genomic_DNA"/>
</dbReference>
<evidence type="ECO:0000313" key="2">
    <source>
        <dbReference type="Proteomes" id="UP000094043"/>
    </source>
</evidence>
<name>A0A1E3IEE9_9TREE</name>
<dbReference type="GeneID" id="91085613"/>
<keyword evidence="2" id="KW-1185">Reference proteome</keyword>
<dbReference type="PROSITE" id="PS50181">
    <property type="entry name" value="FBOX"/>
    <property type="match status" value="1"/>
</dbReference>
<dbReference type="InterPro" id="IPR001810">
    <property type="entry name" value="F-box_dom"/>
</dbReference>
<accession>A0A1E3IEE9</accession>
<dbReference type="SUPFAM" id="SSF52047">
    <property type="entry name" value="RNI-like"/>
    <property type="match status" value="1"/>
</dbReference>
<gene>
    <name evidence="1" type="ORF">L203_101400</name>
</gene>
<reference evidence="1" key="1">
    <citation type="submission" date="2016-06" db="EMBL/GenBank/DDBJ databases">
        <authorList>
            <person name="Cuomo C."/>
            <person name="Litvintseva A."/>
            <person name="Heitman J."/>
            <person name="Chen Y."/>
            <person name="Sun S."/>
            <person name="Springer D."/>
            <person name="Dromer F."/>
            <person name="Young S."/>
            <person name="Zeng Q."/>
            <person name="Chapman S."/>
            <person name="Gujja S."/>
            <person name="Saif S."/>
            <person name="Birren B."/>
        </authorList>
    </citation>
    <scope>NUCLEOTIDE SEQUENCE</scope>
    <source>
        <strain evidence="1">CBS 7841</strain>
    </source>
</reference>
<proteinExistence type="predicted"/>
<sequence length="534" mass="60951">MVLEIERHYGLTRLPPEILYQIASLLDIKSALHLAQVSRALQAPAESRLWRKLVVTRWNILANTTSLFNSGLLPPEKIGHDLLSDPEAWILSSQELFERLLSMLKSCSRRRTYIKELNVQPEVRIPVAFMELLDELAPVLETLHIDFPFARMGFYRMAPRPPPLPRFTSLLGIIKGLHNPLTSLRNVSIHIENEDCGTLILALLRAAPNLESLCVSMDIPYVQYRTCKEIYNNLPSLSSLKSLIMQRMNTCVVKSLVAVVRNAPNLEHVALRDSELRWNSEEKYGYENPLLVELSQLKRLRKLEIGSNCFDSICELGGFAALEDLSVIWSILAVMEREQLENLFIPTLPNLRRYHFNLSIYVLPPNYLIEDFVEPHHIFMRLLASNGLCQLANAPMLSIIHCPDHLQHTEGLNDSFLGEFATEETEMVEARDPAFQGLMVRSYRGEEGEIIHCRSRVRLESYLGDKDSCLIDKSGWEDHAFLNGKRFPIQVLAAIYSVEGITLDEHIVGRGFNLGEKGWNVLREWQMSNGSWGQ</sequence>
<organism evidence="1 2">
    <name type="scientific">Cryptococcus depauperatus CBS 7841</name>
    <dbReference type="NCBI Taxonomy" id="1295531"/>
    <lineage>
        <taxon>Eukaryota</taxon>
        <taxon>Fungi</taxon>
        <taxon>Dikarya</taxon>
        <taxon>Basidiomycota</taxon>
        <taxon>Agaricomycotina</taxon>
        <taxon>Tremellomycetes</taxon>
        <taxon>Tremellales</taxon>
        <taxon>Cryptococcaceae</taxon>
        <taxon>Cryptococcus</taxon>
    </lineage>
</organism>
<dbReference type="KEGG" id="cdep:91085613"/>
<reference evidence="1" key="3">
    <citation type="submission" date="2024-01" db="EMBL/GenBank/DDBJ databases">
        <authorList>
            <person name="Coelho M.A."/>
            <person name="David-Palma M."/>
            <person name="Shea T."/>
            <person name="Sun S."/>
            <person name="Cuomo C.A."/>
            <person name="Heitman J."/>
        </authorList>
    </citation>
    <scope>NUCLEOTIDE SEQUENCE</scope>
    <source>
        <strain evidence="1">CBS 7841</strain>
    </source>
</reference>
<dbReference type="VEuPathDB" id="FungiDB:L203_04239"/>
<dbReference type="Pfam" id="PF12937">
    <property type="entry name" value="F-box-like"/>
    <property type="match status" value="1"/>
</dbReference>
<reference evidence="1" key="2">
    <citation type="journal article" date="2022" name="Elife">
        <title>Obligate sexual reproduction of a homothallic fungus closely related to the Cryptococcus pathogenic species complex.</title>
        <authorList>
            <person name="Passer A.R."/>
            <person name="Clancey S.A."/>
            <person name="Shea T."/>
            <person name="David-Palma M."/>
            <person name="Averette A.F."/>
            <person name="Boekhout T."/>
            <person name="Porcel B.M."/>
            <person name="Nowrousian M."/>
            <person name="Cuomo C.A."/>
            <person name="Sun S."/>
            <person name="Heitman J."/>
            <person name="Coelho M.A."/>
        </authorList>
    </citation>
    <scope>NUCLEOTIDE SEQUENCE</scope>
    <source>
        <strain evidence="1">CBS 7841</strain>
    </source>
</reference>
<dbReference type="Gene3D" id="1.20.1280.50">
    <property type="match status" value="1"/>
</dbReference>
<dbReference type="OrthoDB" id="2572504at2759"/>
<dbReference type="InterPro" id="IPR036047">
    <property type="entry name" value="F-box-like_dom_sf"/>
</dbReference>
<evidence type="ECO:0000313" key="1">
    <source>
        <dbReference type="EMBL" id="WVN86239.1"/>
    </source>
</evidence>
<dbReference type="Gene3D" id="3.80.10.10">
    <property type="entry name" value="Ribonuclease Inhibitor"/>
    <property type="match status" value="1"/>
</dbReference>